<keyword evidence="3" id="KW-1185">Reference proteome</keyword>
<dbReference type="EMBL" id="JASCZI010000058">
    <property type="protein sequence ID" value="MED6107974.1"/>
    <property type="molecule type" value="Genomic_DNA"/>
</dbReference>
<evidence type="ECO:0000256" key="1">
    <source>
        <dbReference type="SAM" id="MobiDB-lite"/>
    </source>
</evidence>
<feature type="compositionally biased region" description="Pro residues" evidence="1">
    <location>
        <begin position="119"/>
        <end position="129"/>
    </location>
</feature>
<accession>A0ABU6Q9P1</accession>
<proteinExistence type="predicted"/>
<feature type="non-terminal residue" evidence="2">
    <location>
        <position position="129"/>
    </location>
</feature>
<sequence>MLVGQMVVVGKNVHIGKYLRMVDKKVVAQSVMVQETHMVGDKVDMDLDPMEMFVGGWVRFESIVVEKNVEGGVHKNMMVGVHNQNKDHHIHWIGMHHNGDHRVDKKEGSMKHVLDQRSKPPPSIDYPSH</sequence>
<gene>
    <name evidence="2" type="ORF">PIB30_019002</name>
</gene>
<evidence type="ECO:0000313" key="2">
    <source>
        <dbReference type="EMBL" id="MED6107974.1"/>
    </source>
</evidence>
<name>A0ABU6Q9P1_9FABA</name>
<feature type="region of interest" description="Disordered" evidence="1">
    <location>
        <begin position="100"/>
        <end position="129"/>
    </location>
</feature>
<feature type="compositionally biased region" description="Basic and acidic residues" evidence="1">
    <location>
        <begin position="100"/>
        <end position="118"/>
    </location>
</feature>
<evidence type="ECO:0000313" key="3">
    <source>
        <dbReference type="Proteomes" id="UP001341840"/>
    </source>
</evidence>
<dbReference type="Proteomes" id="UP001341840">
    <property type="component" value="Unassembled WGS sequence"/>
</dbReference>
<protein>
    <submittedName>
        <fullName evidence="2">Uncharacterized protein</fullName>
    </submittedName>
</protein>
<reference evidence="2 3" key="1">
    <citation type="journal article" date="2023" name="Plants (Basel)">
        <title>Bridging the Gap: Combining Genomics and Transcriptomics Approaches to Understand Stylosanthes scabra, an Orphan Legume from the Brazilian Caatinga.</title>
        <authorList>
            <person name="Ferreira-Neto J.R.C."/>
            <person name="da Silva M.D."/>
            <person name="Binneck E."/>
            <person name="de Melo N.F."/>
            <person name="da Silva R.H."/>
            <person name="de Melo A.L.T.M."/>
            <person name="Pandolfi V."/>
            <person name="Bustamante F.O."/>
            <person name="Brasileiro-Vidal A.C."/>
            <person name="Benko-Iseppon A.M."/>
        </authorList>
    </citation>
    <scope>NUCLEOTIDE SEQUENCE [LARGE SCALE GENOMIC DNA]</scope>
    <source>
        <tissue evidence="2">Leaves</tissue>
    </source>
</reference>
<organism evidence="2 3">
    <name type="scientific">Stylosanthes scabra</name>
    <dbReference type="NCBI Taxonomy" id="79078"/>
    <lineage>
        <taxon>Eukaryota</taxon>
        <taxon>Viridiplantae</taxon>
        <taxon>Streptophyta</taxon>
        <taxon>Embryophyta</taxon>
        <taxon>Tracheophyta</taxon>
        <taxon>Spermatophyta</taxon>
        <taxon>Magnoliopsida</taxon>
        <taxon>eudicotyledons</taxon>
        <taxon>Gunneridae</taxon>
        <taxon>Pentapetalae</taxon>
        <taxon>rosids</taxon>
        <taxon>fabids</taxon>
        <taxon>Fabales</taxon>
        <taxon>Fabaceae</taxon>
        <taxon>Papilionoideae</taxon>
        <taxon>50 kb inversion clade</taxon>
        <taxon>dalbergioids sensu lato</taxon>
        <taxon>Dalbergieae</taxon>
        <taxon>Pterocarpus clade</taxon>
        <taxon>Stylosanthes</taxon>
    </lineage>
</organism>
<comment type="caution">
    <text evidence="2">The sequence shown here is derived from an EMBL/GenBank/DDBJ whole genome shotgun (WGS) entry which is preliminary data.</text>
</comment>